<accession>A0ABS8L0K6</accession>
<name>A0ABS8L0K6_9HYPH</name>
<gene>
    <name evidence="3" type="ORF">LJ725_23135</name>
</gene>
<protein>
    <recommendedName>
        <fullName evidence="5">Cbb3-type cytochrome oxidase assembly protein CcoS</fullName>
    </recommendedName>
</protein>
<feature type="region of interest" description="Disordered" evidence="1">
    <location>
        <begin position="30"/>
        <end position="58"/>
    </location>
</feature>
<evidence type="ECO:0000313" key="3">
    <source>
        <dbReference type="EMBL" id="MCC8431879.1"/>
    </source>
</evidence>
<proteinExistence type="predicted"/>
<comment type="caution">
    <text evidence="3">The sequence shown here is derived from an EMBL/GenBank/DDBJ whole genome shotgun (WGS) entry which is preliminary data.</text>
</comment>
<sequence length="58" mass="6360">MRDLLLGVSTLVVLIVGIFFLAAVLQRGQYQPPSQGSYLPDCARGDVKADPRDCDPQR</sequence>
<evidence type="ECO:0000256" key="2">
    <source>
        <dbReference type="SAM" id="Phobius"/>
    </source>
</evidence>
<evidence type="ECO:0000313" key="4">
    <source>
        <dbReference type="Proteomes" id="UP001198862"/>
    </source>
</evidence>
<evidence type="ECO:0008006" key="5">
    <source>
        <dbReference type="Google" id="ProtNLM"/>
    </source>
</evidence>
<reference evidence="3 4" key="1">
    <citation type="submission" date="2021-11" db="EMBL/GenBank/DDBJ databases">
        <authorList>
            <person name="Lee D.-H."/>
            <person name="Kim S.-B."/>
        </authorList>
    </citation>
    <scope>NUCLEOTIDE SEQUENCE [LARGE SCALE GENOMIC DNA]</scope>
    <source>
        <strain evidence="3 4">KCTC 52223</strain>
    </source>
</reference>
<keyword evidence="2" id="KW-1133">Transmembrane helix</keyword>
<keyword evidence="2" id="KW-0472">Membrane</keyword>
<organism evidence="3 4">
    <name type="scientific">Reyranella aquatilis</name>
    <dbReference type="NCBI Taxonomy" id="2035356"/>
    <lineage>
        <taxon>Bacteria</taxon>
        <taxon>Pseudomonadati</taxon>
        <taxon>Pseudomonadota</taxon>
        <taxon>Alphaproteobacteria</taxon>
        <taxon>Hyphomicrobiales</taxon>
        <taxon>Reyranellaceae</taxon>
        <taxon>Reyranella</taxon>
    </lineage>
</organism>
<evidence type="ECO:0000256" key="1">
    <source>
        <dbReference type="SAM" id="MobiDB-lite"/>
    </source>
</evidence>
<dbReference type="EMBL" id="JAJISD010000011">
    <property type="protein sequence ID" value="MCC8431879.1"/>
    <property type="molecule type" value="Genomic_DNA"/>
</dbReference>
<feature type="transmembrane region" description="Helical" evidence="2">
    <location>
        <begin position="6"/>
        <end position="25"/>
    </location>
</feature>
<feature type="compositionally biased region" description="Basic and acidic residues" evidence="1">
    <location>
        <begin position="43"/>
        <end position="58"/>
    </location>
</feature>
<keyword evidence="4" id="KW-1185">Reference proteome</keyword>
<keyword evidence="2" id="KW-0812">Transmembrane</keyword>
<dbReference type="RefSeq" id="WP_230553302.1">
    <property type="nucleotide sequence ID" value="NZ_JAJISD010000011.1"/>
</dbReference>
<dbReference type="Proteomes" id="UP001198862">
    <property type="component" value="Unassembled WGS sequence"/>
</dbReference>